<dbReference type="Proteomes" id="UP000029738">
    <property type="component" value="Unassembled WGS sequence"/>
</dbReference>
<gene>
    <name evidence="2" type="ORF">DA73_0220455</name>
    <name evidence="1" type="ORF">DA73_0400016275</name>
</gene>
<dbReference type="STRING" id="1479485.DA73_0220455"/>
<protein>
    <submittedName>
        <fullName evidence="2">Uncharacterized protein</fullName>
    </submittedName>
</protein>
<reference evidence="1" key="2">
    <citation type="submission" date="2019-11" db="EMBL/GenBank/DDBJ databases">
        <title>Improved Assembly of Tolypothrix boutellei genome.</title>
        <authorList>
            <person name="Sarangi A.N."/>
            <person name="Mukherjee M."/>
            <person name="Ghosh S."/>
            <person name="Singh D."/>
            <person name="Das A."/>
            <person name="Kant S."/>
            <person name="Prusty A."/>
            <person name="Tripathy S."/>
        </authorList>
    </citation>
    <scope>NUCLEOTIDE SEQUENCE</scope>
    <source>
        <strain evidence="1">VB521301</strain>
    </source>
</reference>
<proteinExistence type="predicted"/>
<dbReference type="RefSeq" id="WP_050045859.1">
    <property type="nucleotide sequence ID" value="NZ_JHEG04000001.1"/>
</dbReference>
<dbReference type="EMBL" id="JHEG04000001">
    <property type="protein sequence ID" value="KAF3886868.1"/>
    <property type="molecule type" value="Genomic_DNA"/>
</dbReference>
<keyword evidence="3" id="KW-1185">Reference proteome</keyword>
<organism evidence="2">
    <name type="scientific">Tolypothrix bouteillei VB521301</name>
    <dbReference type="NCBI Taxonomy" id="1479485"/>
    <lineage>
        <taxon>Bacteria</taxon>
        <taxon>Bacillati</taxon>
        <taxon>Cyanobacteriota</taxon>
        <taxon>Cyanophyceae</taxon>
        <taxon>Nostocales</taxon>
        <taxon>Tolypothrichaceae</taxon>
        <taxon>Tolypothrix</taxon>
    </lineage>
</organism>
<reference evidence="2" key="1">
    <citation type="journal article" date="2015" name="Genome Announc.">
        <title>Draft Genome Sequence of Tolypothrix boutellei Strain VB521301.</title>
        <authorList>
            <person name="Chandrababunaidu M.M."/>
            <person name="Singh D."/>
            <person name="Sen D."/>
            <person name="Bhan S."/>
            <person name="Das S."/>
            <person name="Gupta A."/>
            <person name="Adhikary S.P."/>
            <person name="Tripathy S."/>
        </authorList>
    </citation>
    <scope>NUCLEOTIDE SEQUENCE</scope>
    <source>
        <strain evidence="2">VB521301</strain>
    </source>
</reference>
<sequence length="76" mass="8714">MHIRDRCPELGARFDFHIALGVRAIIALYMVQSYYSSVKCYASQAKVASSFRVVCDNRLAFVLEVMHDNQLKSFLI</sequence>
<evidence type="ECO:0000313" key="1">
    <source>
        <dbReference type="EMBL" id="KAF3886868.1"/>
    </source>
</evidence>
<comment type="caution">
    <text evidence="2">The sequence shown here is derived from an EMBL/GenBank/DDBJ whole genome shotgun (WGS) entry which is preliminary data.</text>
</comment>
<evidence type="ECO:0000313" key="3">
    <source>
        <dbReference type="Proteomes" id="UP000029738"/>
    </source>
</evidence>
<accession>A0A0C1RFB3</accession>
<dbReference type="EMBL" id="JHEG02000048">
    <property type="protein sequence ID" value="KIE10845.1"/>
    <property type="molecule type" value="Genomic_DNA"/>
</dbReference>
<dbReference type="AlphaFoldDB" id="A0A0C1RFB3"/>
<evidence type="ECO:0000313" key="2">
    <source>
        <dbReference type="EMBL" id="KIE10845.1"/>
    </source>
</evidence>
<name>A0A0C1RFB3_9CYAN</name>